<dbReference type="EMBL" id="CAJVPL010000991">
    <property type="protein sequence ID" value="CAG8545464.1"/>
    <property type="molecule type" value="Genomic_DNA"/>
</dbReference>
<feature type="compositionally biased region" description="Basic and acidic residues" evidence="1">
    <location>
        <begin position="103"/>
        <end position="114"/>
    </location>
</feature>
<name>A0A9N9FLF4_9GLOM</name>
<protein>
    <submittedName>
        <fullName evidence="2">13238_t:CDS:1</fullName>
    </submittedName>
</protein>
<evidence type="ECO:0000313" key="2">
    <source>
        <dbReference type="EMBL" id="CAG8545464.1"/>
    </source>
</evidence>
<feature type="region of interest" description="Disordered" evidence="1">
    <location>
        <begin position="84"/>
        <end position="114"/>
    </location>
</feature>
<accession>A0A9N9FLF4</accession>
<gene>
    <name evidence="2" type="ORF">AGERDE_LOCUS6398</name>
</gene>
<feature type="region of interest" description="Disordered" evidence="1">
    <location>
        <begin position="1"/>
        <end position="26"/>
    </location>
</feature>
<dbReference type="AlphaFoldDB" id="A0A9N9FLF4"/>
<proteinExistence type="predicted"/>
<dbReference type="Proteomes" id="UP000789831">
    <property type="component" value="Unassembled WGS sequence"/>
</dbReference>
<organism evidence="2 3">
    <name type="scientific">Ambispora gerdemannii</name>
    <dbReference type="NCBI Taxonomy" id="144530"/>
    <lineage>
        <taxon>Eukaryota</taxon>
        <taxon>Fungi</taxon>
        <taxon>Fungi incertae sedis</taxon>
        <taxon>Mucoromycota</taxon>
        <taxon>Glomeromycotina</taxon>
        <taxon>Glomeromycetes</taxon>
        <taxon>Archaeosporales</taxon>
        <taxon>Ambisporaceae</taxon>
        <taxon>Ambispora</taxon>
    </lineage>
</organism>
<comment type="caution">
    <text evidence="2">The sequence shown here is derived from an EMBL/GenBank/DDBJ whole genome shotgun (WGS) entry which is preliminary data.</text>
</comment>
<keyword evidence="3" id="KW-1185">Reference proteome</keyword>
<evidence type="ECO:0000313" key="3">
    <source>
        <dbReference type="Proteomes" id="UP000789831"/>
    </source>
</evidence>
<reference evidence="2" key="1">
    <citation type="submission" date="2021-06" db="EMBL/GenBank/DDBJ databases">
        <authorList>
            <person name="Kallberg Y."/>
            <person name="Tangrot J."/>
            <person name="Rosling A."/>
        </authorList>
    </citation>
    <scope>NUCLEOTIDE SEQUENCE</scope>
    <source>
        <strain evidence="2">MT106</strain>
    </source>
</reference>
<evidence type="ECO:0000256" key="1">
    <source>
        <dbReference type="SAM" id="MobiDB-lite"/>
    </source>
</evidence>
<sequence length="114" mass="12929">MSYMHESIETVSKKEPEGTNTRRNRIHPAKVDNIEDDDNDNLVLMKEMVLRAKPTANTQARTTIFCEQDKVQDLLQELLTPIKGELTEVDDNEGSENSISSDYTKRDPSGKTCD</sequence>
<feature type="compositionally biased region" description="Basic and acidic residues" evidence="1">
    <location>
        <begin position="1"/>
        <end position="17"/>
    </location>
</feature>